<feature type="compositionally biased region" description="Polar residues" evidence="2">
    <location>
        <begin position="369"/>
        <end position="383"/>
    </location>
</feature>
<dbReference type="AlphaFoldDB" id="A0A2A4K1K1"/>
<evidence type="ECO:0000256" key="1">
    <source>
        <dbReference type="ARBA" id="ARBA00023125"/>
    </source>
</evidence>
<dbReference type="STRING" id="7102.A0A2A4K1K1"/>
<accession>A0A2A4K1K1</accession>
<dbReference type="InterPro" id="IPR006600">
    <property type="entry name" value="HTH_CenpB_DNA-bd_dom"/>
</dbReference>
<feature type="compositionally biased region" description="Low complexity" evidence="2">
    <location>
        <begin position="280"/>
        <end position="290"/>
    </location>
</feature>
<evidence type="ECO:0000313" key="4">
    <source>
        <dbReference type="EMBL" id="PCG77774.1"/>
    </source>
</evidence>
<feature type="compositionally biased region" description="Basic and acidic residues" evidence="2">
    <location>
        <begin position="253"/>
        <end position="268"/>
    </location>
</feature>
<name>A0A2A4K1K1_HELVI</name>
<feature type="domain" description="HTH CENPB-type" evidence="3">
    <location>
        <begin position="5"/>
        <end position="82"/>
    </location>
</feature>
<dbReference type="PANTHER" id="PTHR19303">
    <property type="entry name" value="TRANSPOSON"/>
    <property type="match status" value="1"/>
</dbReference>
<dbReference type="Pfam" id="PF03221">
    <property type="entry name" value="HTH_Tnp_Tc5"/>
    <property type="match status" value="1"/>
</dbReference>
<reference evidence="4" key="1">
    <citation type="submission" date="2017-09" db="EMBL/GenBank/DDBJ databases">
        <title>Contemporary evolution of a Lepidopteran species, Heliothis virescens, in response to modern agricultural practices.</title>
        <authorList>
            <person name="Fritz M.L."/>
            <person name="Deyonke A.M."/>
            <person name="Papanicolaou A."/>
            <person name="Micinski S."/>
            <person name="Westbrook J."/>
            <person name="Gould F."/>
        </authorList>
    </citation>
    <scope>NUCLEOTIDE SEQUENCE [LARGE SCALE GENOMIC DNA]</scope>
    <source>
        <strain evidence="4">HvINT-</strain>
        <tissue evidence="4">Whole body</tissue>
    </source>
</reference>
<comment type="caution">
    <text evidence="4">The sequence shown here is derived from an EMBL/GenBank/DDBJ whole genome shotgun (WGS) entry which is preliminary data.</text>
</comment>
<dbReference type="GO" id="GO:0003677">
    <property type="term" value="F:DNA binding"/>
    <property type="evidence" value="ECO:0007669"/>
    <property type="project" value="UniProtKB-KW"/>
</dbReference>
<protein>
    <recommendedName>
        <fullName evidence="3">HTH CENPB-type domain-containing protein</fullName>
    </recommendedName>
</protein>
<feature type="compositionally biased region" description="Acidic residues" evidence="2">
    <location>
        <begin position="293"/>
        <end position="303"/>
    </location>
</feature>
<dbReference type="InterPro" id="IPR011011">
    <property type="entry name" value="Znf_FYVE_PHD"/>
</dbReference>
<dbReference type="EMBL" id="NWSH01000283">
    <property type="protein sequence ID" value="PCG77774.1"/>
    <property type="molecule type" value="Genomic_DNA"/>
</dbReference>
<sequence length="383" mass="43539">MTKRCQWDPPLCLEIKMKKKLADHIKTMQEKGFPLTISDVRVIAFQFAEQLNIKHRFNKSEEKAGYDWLQMFLRRHPDIVLRKSEGVSIARCQGMNKVEVRAYFDLLEKVLIDNDLMTKPNCVFNMDESGLQLNNRPGHVLAAKGTKAVSTTTSTEKGETITIIACCNAEGTFLPPACIMKGEPEALPGTSADQWTPSRILKDISPIPQKIMDVRKRSKQVGKLLTSEEHIESRKDKENVKKLKENRRKIKQEKKITTPKDKKTDTNKIRKRKAVRRISESSSDLSEPLLCDTSDEEDKENEADNCAGCGENYYKTRLVEDWLQCLICEQWVHENCTEFDNMCSKCGQKKKKEAKQAEFQGKGKGKGKSSTGHLSRIATANSP</sequence>
<dbReference type="PROSITE" id="PS51253">
    <property type="entry name" value="HTH_CENPB"/>
    <property type="match status" value="1"/>
</dbReference>
<keyword evidence="1" id="KW-0238">DNA-binding</keyword>
<dbReference type="InterPro" id="IPR050863">
    <property type="entry name" value="CenT-Element_Derived"/>
</dbReference>
<evidence type="ECO:0000259" key="3">
    <source>
        <dbReference type="PROSITE" id="PS51253"/>
    </source>
</evidence>
<feature type="region of interest" description="Disordered" evidence="2">
    <location>
        <begin position="357"/>
        <end position="383"/>
    </location>
</feature>
<evidence type="ECO:0000256" key="2">
    <source>
        <dbReference type="SAM" id="MobiDB-lite"/>
    </source>
</evidence>
<dbReference type="SUPFAM" id="SSF57903">
    <property type="entry name" value="FYVE/PHD zinc finger"/>
    <property type="match status" value="1"/>
</dbReference>
<feature type="region of interest" description="Disordered" evidence="2">
    <location>
        <begin position="247"/>
        <end position="303"/>
    </location>
</feature>
<proteinExistence type="predicted"/>
<organism evidence="4">
    <name type="scientific">Heliothis virescens</name>
    <name type="common">Tobacco budworm moth</name>
    <dbReference type="NCBI Taxonomy" id="7102"/>
    <lineage>
        <taxon>Eukaryota</taxon>
        <taxon>Metazoa</taxon>
        <taxon>Ecdysozoa</taxon>
        <taxon>Arthropoda</taxon>
        <taxon>Hexapoda</taxon>
        <taxon>Insecta</taxon>
        <taxon>Pterygota</taxon>
        <taxon>Neoptera</taxon>
        <taxon>Endopterygota</taxon>
        <taxon>Lepidoptera</taxon>
        <taxon>Glossata</taxon>
        <taxon>Ditrysia</taxon>
        <taxon>Noctuoidea</taxon>
        <taxon>Noctuidae</taxon>
        <taxon>Heliothinae</taxon>
        <taxon>Heliothis</taxon>
    </lineage>
</organism>
<gene>
    <name evidence="4" type="ORF">B5V51_6357</name>
</gene>
<dbReference type="GO" id="GO:0005634">
    <property type="term" value="C:nucleus"/>
    <property type="evidence" value="ECO:0007669"/>
    <property type="project" value="TreeGrafter"/>
</dbReference>
<dbReference type="PANTHER" id="PTHR19303:SF74">
    <property type="entry name" value="POGO TRANSPOSABLE ELEMENT WITH KRAB DOMAIN"/>
    <property type="match status" value="1"/>
</dbReference>